<accession>A0A1J7CAA5</accession>
<dbReference type="AlphaFoldDB" id="A0A1J7CAA5"/>
<dbReference type="Gene3D" id="1.50.10.10">
    <property type="match status" value="1"/>
</dbReference>
<sequence length="698" mass="75999">MDREALVARHRIVRCGFDRELPLQVGNGRFAFGADATGLQSFVPFAVLSDWGWHSDPLPAGKAVADYRGTDWGGGVRYWTGDDAEPELHDWLRGNPHRVNLGRIGMRLLRPDGNDAREADLADTHQQLDLWTGLLTSRFTLGGHPVAVETACHPDQDALGVRITSPLLALGRLRLFVDFPYATASGRGKFDDAPYVGDWDHPDRHRTELRRRGPGEAAIRHTLDATAYDVALALPADAALARVAPDRHRYEITPAGGEPLALSCHFAPHTDTAAPTPAPAAVAAASAARWPAFWRSGGAVDLSGSADPRRHTLERRIVRSQYHLAVNGAGSAPPQESGLVNNGWYGKFHLEMYWWHAAHQALWNRWPLLRRSTGVYRRLLDAARATAAAQGHPGARWPKMTTDHGSAAGRESPGVPTALLLWQQPHPIFLAELDHRAHPGRATLDAWREIVHETAAFMASLPHREPGGRRSLAPPLVCCNERNPPAATANPAFELSYWRFGLRIAQLWRERLGEPRDPGWDEVLDRLAPLPVEDGRYVQWEGVADMWTAHNTNHPDPVAAYGMLPGDGVDVPAMRATAAAVRASWPVDNLYSWDFPLLAMNAARLGDPEAAVDFLLHGSFGFDDATGLPLSGKDGVPSPYFPAAGGLLYAVAMMCAGWDGRDGAPDGSAPDGDAPDGSAPGFPSRGWDVRWENLAPAP</sequence>
<gene>
    <name evidence="2" type="ORF">BIV57_06010</name>
</gene>
<evidence type="ECO:0000256" key="1">
    <source>
        <dbReference type="SAM" id="MobiDB-lite"/>
    </source>
</evidence>
<feature type="region of interest" description="Disordered" evidence="1">
    <location>
        <begin position="387"/>
        <end position="411"/>
    </location>
</feature>
<reference evidence="2 3" key="1">
    <citation type="submission" date="2016-10" db="EMBL/GenBank/DDBJ databases">
        <title>Genome sequence of Streptomyces gilvigriseus MUSC 26.</title>
        <authorList>
            <person name="Lee L.-H."/>
            <person name="Ser H.-L."/>
        </authorList>
    </citation>
    <scope>NUCLEOTIDE SEQUENCE [LARGE SCALE GENOMIC DNA]</scope>
    <source>
        <strain evidence="2 3">MUSC 26</strain>
    </source>
</reference>
<dbReference type="STRING" id="1428644.BIV57_06010"/>
<comment type="caution">
    <text evidence="2">The sequence shown here is derived from an EMBL/GenBank/DDBJ whole genome shotgun (WGS) entry which is preliminary data.</text>
</comment>
<name>A0A1J7CAA5_9ACTN</name>
<dbReference type="GO" id="GO:0005975">
    <property type="term" value="P:carbohydrate metabolic process"/>
    <property type="evidence" value="ECO:0007669"/>
    <property type="project" value="InterPro"/>
</dbReference>
<evidence type="ECO:0000313" key="3">
    <source>
        <dbReference type="Proteomes" id="UP000243342"/>
    </source>
</evidence>
<protein>
    <recommendedName>
        <fullName evidence="4">Glycoside hydrolase family 65</fullName>
    </recommendedName>
</protein>
<evidence type="ECO:0008006" key="4">
    <source>
        <dbReference type="Google" id="ProtNLM"/>
    </source>
</evidence>
<dbReference type="Proteomes" id="UP000243342">
    <property type="component" value="Unassembled WGS sequence"/>
</dbReference>
<dbReference type="InterPro" id="IPR008928">
    <property type="entry name" value="6-hairpin_glycosidase_sf"/>
</dbReference>
<feature type="compositionally biased region" description="Low complexity" evidence="1">
    <location>
        <begin position="665"/>
        <end position="681"/>
    </location>
</feature>
<proteinExistence type="predicted"/>
<keyword evidence="3" id="KW-1185">Reference proteome</keyword>
<dbReference type="EMBL" id="MLCF01000022">
    <property type="protein sequence ID" value="OIV38448.1"/>
    <property type="molecule type" value="Genomic_DNA"/>
</dbReference>
<dbReference type="SUPFAM" id="SSF48208">
    <property type="entry name" value="Six-hairpin glycosidases"/>
    <property type="match status" value="1"/>
</dbReference>
<feature type="region of interest" description="Disordered" evidence="1">
    <location>
        <begin position="661"/>
        <end position="698"/>
    </location>
</feature>
<organism evidence="2 3">
    <name type="scientific">Mangrovactinospora gilvigrisea</name>
    <dbReference type="NCBI Taxonomy" id="1428644"/>
    <lineage>
        <taxon>Bacteria</taxon>
        <taxon>Bacillati</taxon>
        <taxon>Actinomycetota</taxon>
        <taxon>Actinomycetes</taxon>
        <taxon>Kitasatosporales</taxon>
        <taxon>Streptomycetaceae</taxon>
        <taxon>Mangrovactinospora</taxon>
    </lineage>
</organism>
<evidence type="ECO:0000313" key="2">
    <source>
        <dbReference type="EMBL" id="OIV38448.1"/>
    </source>
</evidence>
<dbReference type="InterPro" id="IPR012341">
    <property type="entry name" value="6hp_glycosidase-like_sf"/>
</dbReference>